<keyword evidence="2" id="KW-1133">Transmembrane helix</keyword>
<dbReference type="RefSeq" id="WP_202343746.1">
    <property type="nucleotide sequence ID" value="NZ_BAAAPI010000002.1"/>
</dbReference>
<evidence type="ECO:0000256" key="1">
    <source>
        <dbReference type="SAM" id="MobiDB-lite"/>
    </source>
</evidence>
<feature type="region of interest" description="Disordered" evidence="1">
    <location>
        <begin position="1"/>
        <end position="22"/>
    </location>
</feature>
<keyword evidence="2" id="KW-0812">Transmembrane</keyword>
<evidence type="ECO:0000256" key="2">
    <source>
        <dbReference type="SAM" id="Phobius"/>
    </source>
</evidence>
<protein>
    <submittedName>
        <fullName evidence="3">Uncharacterized protein</fullName>
    </submittedName>
</protein>
<keyword evidence="2" id="KW-0472">Membrane</keyword>
<dbReference type="Proteomes" id="UP001645859">
    <property type="component" value="Unassembled WGS sequence"/>
</dbReference>
<gene>
    <name evidence="3" type="ORF">D3230_04030</name>
</gene>
<feature type="transmembrane region" description="Helical" evidence="2">
    <location>
        <begin position="153"/>
        <end position="170"/>
    </location>
</feature>
<feature type="transmembrane region" description="Helical" evidence="2">
    <location>
        <begin position="35"/>
        <end position="58"/>
    </location>
</feature>
<feature type="transmembrane region" description="Helical" evidence="2">
    <location>
        <begin position="78"/>
        <end position="102"/>
    </location>
</feature>
<sequence length="200" mass="21178">MSDASPGQIPIRPMRPSPRTPASPMDFTGLEFLRGLGITFVAFNVLLPITILVITAISQLRNGLPMFAGAQALMLVPLFSVPISALASLSYAGALAFGLGKLLRHEPRRSRHRLAFVGLGLVVGYATSLVVQISTYGSPSSNPAETFLNSTHLFYALPTALAVWGGWEWTSSRALRADRVAAELAVTPPASTETTASGTV</sequence>
<name>A0ABS1SDK4_9MICO</name>
<proteinExistence type="predicted"/>
<accession>A0ABS1SDK4</accession>
<evidence type="ECO:0000313" key="4">
    <source>
        <dbReference type="Proteomes" id="UP001645859"/>
    </source>
</evidence>
<organism evidence="3 4">
    <name type="scientific">Leucobacter chromiireducens subsp. solipictus</name>
    <dbReference type="NCBI Taxonomy" id="398235"/>
    <lineage>
        <taxon>Bacteria</taxon>
        <taxon>Bacillati</taxon>
        <taxon>Actinomycetota</taxon>
        <taxon>Actinomycetes</taxon>
        <taxon>Micrococcales</taxon>
        <taxon>Microbacteriaceae</taxon>
        <taxon>Leucobacter</taxon>
    </lineage>
</organism>
<evidence type="ECO:0000313" key="3">
    <source>
        <dbReference type="EMBL" id="MBL3678471.1"/>
    </source>
</evidence>
<dbReference type="EMBL" id="QYAC01000002">
    <property type="protein sequence ID" value="MBL3678471.1"/>
    <property type="molecule type" value="Genomic_DNA"/>
</dbReference>
<reference evidence="3 4" key="1">
    <citation type="submission" date="2018-09" db="EMBL/GenBank/DDBJ databases">
        <title>Comparative genomics of Leucobacter spp.</title>
        <authorList>
            <person name="Reis A.C."/>
            <person name="Kolvenbach B.A."/>
            <person name="Corvini P.F.X."/>
            <person name="Nunes O.C."/>
        </authorList>
    </citation>
    <scope>NUCLEOTIDE SEQUENCE [LARGE SCALE GENOMIC DNA]</scope>
    <source>
        <strain evidence="3 4">TAN 31504</strain>
    </source>
</reference>
<keyword evidence="4" id="KW-1185">Reference proteome</keyword>
<comment type="caution">
    <text evidence="3">The sequence shown here is derived from an EMBL/GenBank/DDBJ whole genome shotgun (WGS) entry which is preliminary data.</text>
</comment>
<feature type="transmembrane region" description="Helical" evidence="2">
    <location>
        <begin position="114"/>
        <end position="133"/>
    </location>
</feature>